<proteinExistence type="predicted"/>
<evidence type="ECO:0000256" key="1">
    <source>
        <dbReference type="SAM" id="MobiDB-lite"/>
    </source>
</evidence>
<accession>E3NHW4</accession>
<feature type="compositionally biased region" description="Acidic residues" evidence="1">
    <location>
        <begin position="90"/>
        <end position="123"/>
    </location>
</feature>
<feature type="region of interest" description="Disordered" evidence="1">
    <location>
        <begin position="69"/>
        <end position="133"/>
    </location>
</feature>
<sequence>MSSSIFDSPFPDEVDPRIEGFTAMVQRYLAHSKSSNQKKDHCYDCTWTVQRLDTLQKMTAEYAEMLEEKDPLMQEQEAKATETAAFWEDDRIECDFDDASEENEDEEENQMEQDGDENLEEESTDIKTDQNPQ</sequence>
<dbReference type="HOGENOM" id="CLU_1908630_0_0_1"/>
<evidence type="ECO:0000313" key="3">
    <source>
        <dbReference type="Proteomes" id="UP000008281"/>
    </source>
</evidence>
<dbReference type="Proteomes" id="UP000008281">
    <property type="component" value="Unassembled WGS sequence"/>
</dbReference>
<dbReference type="InParanoid" id="E3NHW4"/>
<reference evidence="2" key="1">
    <citation type="submission" date="2007-07" db="EMBL/GenBank/DDBJ databases">
        <title>PCAP assembly of the Caenorhabditis remanei genome.</title>
        <authorList>
            <consortium name="The Caenorhabditis remanei Sequencing Consortium"/>
            <person name="Wilson R.K."/>
        </authorList>
    </citation>
    <scope>NUCLEOTIDE SEQUENCE [LARGE SCALE GENOMIC DNA]</scope>
    <source>
        <strain evidence="2">PB4641</strain>
    </source>
</reference>
<evidence type="ECO:0000313" key="2">
    <source>
        <dbReference type="EMBL" id="EFO98443.1"/>
    </source>
</evidence>
<dbReference type="FunCoup" id="E3NHW4">
    <property type="interactions" value="1079"/>
</dbReference>
<dbReference type="EMBL" id="DS268688">
    <property type="protein sequence ID" value="EFO98443.1"/>
    <property type="molecule type" value="Genomic_DNA"/>
</dbReference>
<keyword evidence="3" id="KW-1185">Reference proteome</keyword>
<feature type="compositionally biased region" description="Basic and acidic residues" evidence="1">
    <location>
        <begin position="69"/>
        <end position="80"/>
    </location>
</feature>
<feature type="compositionally biased region" description="Basic and acidic residues" evidence="1">
    <location>
        <begin position="124"/>
        <end position="133"/>
    </location>
</feature>
<name>E3NHW4_CAERE</name>
<gene>
    <name evidence="2" type="ORF">CRE_02674</name>
</gene>
<organism evidence="3">
    <name type="scientific">Caenorhabditis remanei</name>
    <name type="common">Caenorhabditis vulgaris</name>
    <dbReference type="NCBI Taxonomy" id="31234"/>
    <lineage>
        <taxon>Eukaryota</taxon>
        <taxon>Metazoa</taxon>
        <taxon>Ecdysozoa</taxon>
        <taxon>Nematoda</taxon>
        <taxon>Chromadorea</taxon>
        <taxon>Rhabditida</taxon>
        <taxon>Rhabditina</taxon>
        <taxon>Rhabditomorpha</taxon>
        <taxon>Rhabditoidea</taxon>
        <taxon>Rhabditidae</taxon>
        <taxon>Peloderinae</taxon>
        <taxon>Caenorhabditis</taxon>
    </lineage>
</organism>
<protein>
    <submittedName>
        <fullName evidence="2">Uncharacterized protein</fullName>
    </submittedName>
</protein>
<dbReference type="AlphaFoldDB" id="E3NHW4"/>